<feature type="region of interest" description="Disordered" evidence="1">
    <location>
        <begin position="374"/>
        <end position="417"/>
    </location>
</feature>
<dbReference type="AlphaFoldDB" id="A0A8E0S104"/>
<keyword evidence="3" id="KW-0675">Receptor</keyword>
<evidence type="ECO:0000256" key="1">
    <source>
        <dbReference type="SAM" id="MobiDB-lite"/>
    </source>
</evidence>
<dbReference type="InterPro" id="IPR032199">
    <property type="entry name" value="RMI1_C"/>
</dbReference>
<sequence length="639" mass="69598">VVGLFNVGQSYHSQLRQHEGNISVNLPYLDNLEADLGNDPDHTQMTQAFRQTQTSYADPRQSSIGSKSLALFLTDGVAQIKAVEIGTLGLRSAQRILPYNDLAQCLRPGVKVRIRGPLTLRGNVLIMPSGSLQTLSHPQLQVLGGEVDELLESHDGSVMYQVGLLLAKKLNIAIGNDGALPSWFPSVETSASTSNPPVVIETSSTTCILSTADSQKSTDGSHYPHAVTTNSPPMEPWSDDGLEDAVLNEAAQNMEASITRPTSDATIAVSSPQAVTVMLNANYSSGPLLLDEADRSLEDEVDPDVFAEAMFELDNATCDRHKLKDQCTSTNLLKNPIGKDEQPSTSHKAFKQISTVSQMMETKVQPAQKVQSSCLSEADDLLPPPPKRKPWERKSSAAVHKESQRLSSNSVAVPGSDQSIAPVPAQNLKFHPFCYIETGRNTPCLICSSLFFLLLEDMRMELFRADSTSSLPPRRVYTIRGLLITLLSPLEHHQGARWTLAARLADGSAVVDVNISSELLTEWIGLTAAESESLCQMSRALSSGTTNSVALQEAQKHRARLRTALFNCQARLSNLAGLFDLTPPPLTRTSLCKPDADSTSQDRPVLVGFRELNLTWLRELHDRVSARGLLTNPFHLSGH</sequence>
<dbReference type="GO" id="GO:0031422">
    <property type="term" value="C:RecQ family helicase-topoisomerase III complex"/>
    <property type="evidence" value="ECO:0007669"/>
    <property type="project" value="TreeGrafter"/>
</dbReference>
<feature type="compositionally biased region" description="Basic and acidic residues" evidence="1">
    <location>
        <begin position="392"/>
        <end position="404"/>
    </location>
</feature>
<feature type="compositionally biased region" description="Polar residues" evidence="1">
    <location>
        <begin position="405"/>
        <end position="417"/>
    </location>
</feature>
<evidence type="ECO:0000259" key="2">
    <source>
        <dbReference type="Pfam" id="PF16099"/>
    </source>
</evidence>
<dbReference type="Gene3D" id="2.40.50.770">
    <property type="entry name" value="RecQ-mediated genome instability protein Rmi1, C-terminal domain"/>
    <property type="match status" value="1"/>
</dbReference>
<comment type="caution">
    <text evidence="3">The sequence shown here is derived from an EMBL/GenBank/DDBJ whole genome shotgun (WGS) entry which is preliminary data.</text>
</comment>
<feature type="region of interest" description="Disordered" evidence="1">
    <location>
        <begin position="213"/>
        <end position="235"/>
    </location>
</feature>
<keyword evidence="4" id="KW-1185">Reference proteome</keyword>
<dbReference type="PANTHER" id="PTHR14790">
    <property type="entry name" value="RECQ-MEDIATED GENOME INSTABILITY PROTEIN 1 RMI1"/>
    <property type="match status" value="1"/>
</dbReference>
<dbReference type="GO" id="GO:0016604">
    <property type="term" value="C:nuclear body"/>
    <property type="evidence" value="ECO:0007669"/>
    <property type="project" value="TreeGrafter"/>
</dbReference>
<feature type="non-terminal residue" evidence="3">
    <location>
        <position position="1"/>
    </location>
</feature>
<organism evidence="3 4">
    <name type="scientific">Fasciolopsis buskii</name>
    <dbReference type="NCBI Taxonomy" id="27845"/>
    <lineage>
        <taxon>Eukaryota</taxon>
        <taxon>Metazoa</taxon>
        <taxon>Spiralia</taxon>
        <taxon>Lophotrochozoa</taxon>
        <taxon>Platyhelminthes</taxon>
        <taxon>Trematoda</taxon>
        <taxon>Digenea</taxon>
        <taxon>Plagiorchiida</taxon>
        <taxon>Echinostomata</taxon>
        <taxon>Echinostomatoidea</taxon>
        <taxon>Fasciolidae</taxon>
        <taxon>Fasciolopsis</taxon>
    </lineage>
</organism>
<dbReference type="GO" id="GO:0000712">
    <property type="term" value="P:resolution of meiotic recombination intermediates"/>
    <property type="evidence" value="ECO:0007669"/>
    <property type="project" value="TreeGrafter"/>
</dbReference>
<gene>
    <name evidence="3" type="ORF">FBUS_10262</name>
</gene>
<dbReference type="EMBL" id="LUCM01002270">
    <property type="protein sequence ID" value="KAA0197612.1"/>
    <property type="molecule type" value="Genomic_DNA"/>
</dbReference>
<name>A0A8E0S104_9TREM</name>
<evidence type="ECO:0000313" key="3">
    <source>
        <dbReference type="EMBL" id="KAA0197612.1"/>
    </source>
</evidence>
<protein>
    <submittedName>
        <fullName evidence="3">Gamma-aminobutyric acid receptor-associated protein 1</fullName>
    </submittedName>
</protein>
<dbReference type="Pfam" id="PF16099">
    <property type="entry name" value="RMI1_C"/>
    <property type="match status" value="1"/>
</dbReference>
<dbReference type="PANTHER" id="PTHR14790:SF15">
    <property type="entry name" value="RECQ-MEDIATED GENOME INSTABILITY PROTEIN 1"/>
    <property type="match status" value="1"/>
</dbReference>
<dbReference type="InterPro" id="IPR042470">
    <property type="entry name" value="RMI1_N_C_sf"/>
</dbReference>
<dbReference type="OrthoDB" id="6275248at2759"/>
<dbReference type="GO" id="GO:0000166">
    <property type="term" value="F:nucleotide binding"/>
    <property type="evidence" value="ECO:0007669"/>
    <property type="project" value="InterPro"/>
</dbReference>
<dbReference type="GO" id="GO:0000724">
    <property type="term" value="P:double-strand break repair via homologous recombination"/>
    <property type="evidence" value="ECO:0007669"/>
    <property type="project" value="TreeGrafter"/>
</dbReference>
<feature type="domain" description="RecQ-mediated genome instability protein 1 C-terminal OB-fold" evidence="2">
    <location>
        <begin position="477"/>
        <end position="624"/>
    </location>
</feature>
<accession>A0A8E0S104</accession>
<reference evidence="3" key="1">
    <citation type="submission" date="2019-05" db="EMBL/GenBank/DDBJ databases">
        <title>Annotation for the trematode Fasciolopsis buski.</title>
        <authorList>
            <person name="Choi Y.-J."/>
        </authorList>
    </citation>
    <scope>NUCLEOTIDE SEQUENCE</scope>
    <source>
        <strain evidence="3">HT</strain>
        <tissue evidence="3">Whole worm</tissue>
    </source>
</reference>
<proteinExistence type="predicted"/>
<evidence type="ECO:0000313" key="4">
    <source>
        <dbReference type="Proteomes" id="UP000728185"/>
    </source>
</evidence>
<dbReference type="Proteomes" id="UP000728185">
    <property type="component" value="Unassembled WGS sequence"/>
</dbReference>